<evidence type="ECO:0000313" key="9">
    <source>
        <dbReference type="EMBL" id="MBB4095880.1"/>
    </source>
</evidence>
<protein>
    <recommendedName>
        <fullName evidence="7">Dihydrolipoamide acetyltransferase component of pyruvate dehydrogenase complex</fullName>
        <ecNumber evidence="7">2.3.1.-</ecNumber>
    </recommendedName>
</protein>
<dbReference type="AlphaFoldDB" id="A0A5C5CD15"/>
<evidence type="ECO:0000256" key="1">
    <source>
        <dbReference type="ARBA" id="ARBA00001938"/>
    </source>
</evidence>
<dbReference type="InterPro" id="IPR050743">
    <property type="entry name" value="2-oxoacid_DH_E2_comp"/>
</dbReference>
<evidence type="ECO:0000256" key="7">
    <source>
        <dbReference type="RuleBase" id="RU003423"/>
    </source>
</evidence>
<dbReference type="GO" id="GO:0031405">
    <property type="term" value="F:lipoic acid binding"/>
    <property type="evidence" value="ECO:0007669"/>
    <property type="project" value="TreeGrafter"/>
</dbReference>
<evidence type="ECO:0000313" key="12">
    <source>
        <dbReference type="Proteomes" id="UP000553980"/>
    </source>
</evidence>
<dbReference type="OrthoDB" id="9805770at2"/>
<dbReference type="InterPro" id="IPR011053">
    <property type="entry name" value="Single_hybrid_motif"/>
</dbReference>
<dbReference type="InterPro" id="IPR001078">
    <property type="entry name" value="2-oxoacid_DH_actylTfrase"/>
</dbReference>
<comment type="cofactor">
    <cofactor evidence="1 7">
        <name>(R)-lipoate</name>
        <dbReference type="ChEBI" id="CHEBI:83088"/>
    </cofactor>
</comment>
<dbReference type="InterPro" id="IPR000089">
    <property type="entry name" value="Biotin_lipoyl"/>
</dbReference>
<dbReference type="EMBL" id="JACIEX010000015">
    <property type="protein sequence ID" value="MBB4095880.1"/>
    <property type="molecule type" value="Genomic_DNA"/>
</dbReference>
<dbReference type="Pfam" id="PF00364">
    <property type="entry name" value="Biotin_lipoyl"/>
    <property type="match status" value="1"/>
</dbReference>
<dbReference type="CDD" id="cd06849">
    <property type="entry name" value="lipoyl_domain"/>
    <property type="match status" value="1"/>
</dbReference>
<evidence type="ECO:0000313" key="10">
    <source>
        <dbReference type="EMBL" id="TNV09098.1"/>
    </source>
</evidence>
<keyword evidence="4 7" id="KW-0808">Transferase</keyword>
<keyword evidence="6 7" id="KW-0012">Acyltransferase</keyword>
<comment type="caution">
    <text evidence="10">The sequence shown here is derived from an EMBL/GenBank/DDBJ whole genome shotgun (WGS) entry which is preliminary data.</text>
</comment>
<dbReference type="SUPFAM" id="SSF52777">
    <property type="entry name" value="CoA-dependent acyltransferases"/>
    <property type="match status" value="1"/>
</dbReference>
<dbReference type="PANTHER" id="PTHR43178:SF5">
    <property type="entry name" value="LIPOAMIDE ACYLTRANSFERASE COMPONENT OF BRANCHED-CHAIN ALPHA-KETO ACID DEHYDROGENASE COMPLEX, MITOCHONDRIAL"/>
    <property type="match status" value="1"/>
</dbReference>
<evidence type="ECO:0000256" key="6">
    <source>
        <dbReference type="ARBA" id="ARBA00023315"/>
    </source>
</evidence>
<comment type="subunit">
    <text evidence="3">Forms a 24-polypeptide structural core with octahedral symmetry.</text>
</comment>
<accession>A0A5C5CD15</accession>
<evidence type="ECO:0000256" key="5">
    <source>
        <dbReference type="ARBA" id="ARBA00022823"/>
    </source>
</evidence>
<dbReference type="InterPro" id="IPR023213">
    <property type="entry name" value="CAT-like_dom_sf"/>
</dbReference>
<dbReference type="Proteomes" id="UP000553980">
    <property type="component" value="Unassembled WGS sequence"/>
</dbReference>
<name>A0A5C5CD15_9HYPH</name>
<feature type="domain" description="Lipoyl-binding" evidence="8">
    <location>
        <begin position="1"/>
        <end position="76"/>
    </location>
</feature>
<evidence type="ECO:0000256" key="2">
    <source>
        <dbReference type="ARBA" id="ARBA00007317"/>
    </source>
</evidence>
<proteinExistence type="inferred from homology"/>
<evidence type="ECO:0000256" key="3">
    <source>
        <dbReference type="ARBA" id="ARBA00011484"/>
    </source>
</evidence>
<dbReference type="SUPFAM" id="SSF51230">
    <property type="entry name" value="Single hybrid motif"/>
    <property type="match status" value="1"/>
</dbReference>
<evidence type="ECO:0000256" key="4">
    <source>
        <dbReference type="ARBA" id="ARBA00022679"/>
    </source>
</evidence>
<dbReference type="GO" id="GO:0016407">
    <property type="term" value="F:acetyltransferase activity"/>
    <property type="evidence" value="ECO:0007669"/>
    <property type="project" value="TreeGrafter"/>
</dbReference>
<dbReference type="EC" id="2.3.1.-" evidence="7"/>
<dbReference type="EMBL" id="VEWK01000016">
    <property type="protein sequence ID" value="TNV09098.1"/>
    <property type="molecule type" value="Genomic_DNA"/>
</dbReference>
<organism evidence="10 11">
    <name type="scientific">Brucella pecoris</name>
    <dbReference type="NCBI Taxonomy" id="867683"/>
    <lineage>
        <taxon>Bacteria</taxon>
        <taxon>Pseudomonadati</taxon>
        <taxon>Pseudomonadota</taxon>
        <taxon>Alphaproteobacteria</taxon>
        <taxon>Hyphomicrobiales</taxon>
        <taxon>Brucellaceae</taxon>
        <taxon>Brucella/Ochrobactrum group</taxon>
        <taxon>Brucella</taxon>
    </lineage>
</organism>
<dbReference type="Gene3D" id="2.40.50.100">
    <property type="match status" value="1"/>
</dbReference>
<gene>
    <name evidence="10" type="ORF">FIB18_22030</name>
    <name evidence="9" type="ORF">GGQ79_004433</name>
</gene>
<dbReference type="PROSITE" id="PS00189">
    <property type="entry name" value="LIPOYL"/>
    <property type="match status" value="1"/>
</dbReference>
<dbReference type="Gene3D" id="3.30.559.10">
    <property type="entry name" value="Chloramphenicol acetyltransferase-like domain"/>
    <property type="match status" value="1"/>
</dbReference>
<evidence type="ECO:0000259" key="8">
    <source>
        <dbReference type="PROSITE" id="PS50968"/>
    </source>
</evidence>
<keyword evidence="9" id="KW-0670">Pyruvate</keyword>
<comment type="similarity">
    <text evidence="2 7">Belongs to the 2-oxoacid dehydrogenase family.</text>
</comment>
<reference evidence="10" key="2">
    <citation type="submission" date="2019-06" db="EMBL/GenBank/DDBJ databases">
        <authorList>
            <person name="Hu M."/>
        </authorList>
    </citation>
    <scope>NUCLEOTIDE SEQUENCE</scope>
    <source>
        <strain evidence="10">08RB2639</strain>
    </source>
</reference>
<keyword evidence="5 7" id="KW-0450">Lipoyl</keyword>
<keyword evidence="12" id="KW-1185">Reference proteome</keyword>
<sequence length="382" mass="40048">MYIVRMPRLGITMESGKVGNWLCELGASIEAGKPLFEMETDKSIVEIEAQAGGILRKLLVEIGQEVAVNTPIAVIAEADEEIDLSRVDDLPAESVEGKNQATDAALHGVSATQVGTTVPPVRVSPRMRKLATDLGVDLALLAGQEITEDRIKALAAGSADSDAFIELSHIQRAMKVHIGNSWSSIPHFVQIVSVDMSKVLQLRGQLGAAGLNDILVKIVGDTAVRHPLVNGRLEGDRVRINRRANVSLAVATPKGLVVPVIRNVDALSVGAVNAAIAGLAAKARASGLEPSDTDGGTITFSNLGAYGIETGTPVINGPQATLVFAGAIIKTLVVGADDAIRIAPIMKLSIAFDHRFIDGMTAAAFTSELKARIETLDPASLG</sequence>
<reference evidence="9 12" key="3">
    <citation type="submission" date="2020-08" db="EMBL/GenBank/DDBJ databases">
        <title>Genomic Encyclopedia of Type Strains, Phase IV (KMG-IV): sequencing the most valuable type-strain genomes for metagenomic binning, comparative biology and taxonomic classification.</title>
        <authorList>
            <person name="Goeker M."/>
        </authorList>
    </citation>
    <scope>NUCLEOTIDE SEQUENCE [LARGE SCALE GENOMIC DNA]</scope>
    <source>
        <strain evidence="9 12">DSM 23868</strain>
    </source>
</reference>
<dbReference type="RefSeq" id="WP_140022758.1">
    <property type="nucleotide sequence ID" value="NZ_JACIEX010000015.1"/>
</dbReference>
<dbReference type="PANTHER" id="PTHR43178">
    <property type="entry name" value="DIHYDROLIPOAMIDE ACETYLTRANSFERASE COMPONENT OF PYRUVATE DEHYDROGENASE COMPLEX"/>
    <property type="match status" value="1"/>
</dbReference>
<dbReference type="Pfam" id="PF00198">
    <property type="entry name" value="2-oxoacid_dh"/>
    <property type="match status" value="1"/>
</dbReference>
<dbReference type="InterPro" id="IPR003016">
    <property type="entry name" value="2-oxoA_DH_lipoyl-BS"/>
</dbReference>
<dbReference type="PROSITE" id="PS50968">
    <property type="entry name" value="BIOTINYL_LIPOYL"/>
    <property type="match status" value="1"/>
</dbReference>
<dbReference type="GO" id="GO:0005737">
    <property type="term" value="C:cytoplasm"/>
    <property type="evidence" value="ECO:0007669"/>
    <property type="project" value="TreeGrafter"/>
</dbReference>
<reference evidence="10 11" key="1">
    <citation type="journal article" date="2011" name="Int. J. Syst. Evol. Microbiol.">
        <title>Ochrobactrum pecoris sp. nov., isolated from farm animals.</title>
        <authorList>
            <person name="Kampfer P."/>
            <person name="Huber B."/>
            <person name="Busse H.J."/>
            <person name="Scholz H.C."/>
            <person name="Tomaso H."/>
            <person name="Hotzel H."/>
            <person name="Melzer F."/>
        </authorList>
    </citation>
    <scope>NUCLEOTIDE SEQUENCE [LARGE SCALE GENOMIC DNA]</scope>
    <source>
        <strain evidence="10 11">08RB2639</strain>
    </source>
</reference>
<dbReference type="Proteomes" id="UP000313390">
    <property type="component" value="Unassembled WGS sequence"/>
</dbReference>
<evidence type="ECO:0000313" key="11">
    <source>
        <dbReference type="Proteomes" id="UP000313390"/>
    </source>
</evidence>